<evidence type="ECO:0000256" key="4">
    <source>
        <dbReference type="ARBA" id="ARBA00022989"/>
    </source>
</evidence>
<reference evidence="8 9" key="1">
    <citation type="journal article" date="2019" name="Int. J. Syst. Evol. Microbiol.">
        <title>The Global Catalogue of Microorganisms (GCM) 10K type strain sequencing project: providing services to taxonomists for standard genome sequencing and annotation.</title>
        <authorList>
            <consortium name="The Broad Institute Genomics Platform"/>
            <consortium name="The Broad Institute Genome Sequencing Center for Infectious Disease"/>
            <person name="Wu L."/>
            <person name="Ma J."/>
        </authorList>
    </citation>
    <scope>NUCLEOTIDE SEQUENCE [LARGE SCALE GENOMIC DNA]</scope>
    <source>
        <strain evidence="8 9">JCM 6242</strain>
    </source>
</reference>
<keyword evidence="3 6" id="KW-0812">Transmembrane</keyword>
<protein>
    <recommendedName>
        <fullName evidence="7">ABC3 transporter permease C-terminal domain-containing protein</fullName>
    </recommendedName>
</protein>
<organism evidence="8 9">
    <name type="scientific">Streptosporangium fragile</name>
    <dbReference type="NCBI Taxonomy" id="46186"/>
    <lineage>
        <taxon>Bacteria</taxon>
        <taxon>Bacillati</taxon>
        <taxon>Actinomycetota</taxon>
        <taxon>Actinomycetes</taxon>
        <taxon>Streptosporangiales</taxon>
        <taxon>Streptosporangiaceae</taxon>
        <taxon>Streptosporangium</taxon>
    </lineage>
</organism>
<evidence type="ECO:0000256" key="3">
    <source>
        <dbReference type="ARBA" id="ARBA00022692"/>
    </source>
</evidence>
<feature type="domain" description="ABC3 transporter permease C-terminal" evidence="7">
    <location>
        <begin position="4"/>
        <end position="109"/>
    </location>
</feature>
<dbReference type="RefSeq" id="WP_344980704.1">
    <property type="nucleotide sequence ID" value="NZ_BAAAVI010000080.1"/>
</dbReference>
<gene>
    <name evidence="8" type="ORF">GCM10010517_71010</name>
</gene>
<evidence type="ECO:0000256" key="6">
    <source>
        <dbReference type="SAM" id="Phobius"/>
    </source>
</evidence>
<feature type="transmembrane region" description="Helical" evidence="6">
    <location>
        <begin position="54"/>
        <end position="75"/>
    </location>
</feature>
<feature type="transmembrane region" description="Helical" evidence="6">
    <location>
        <begin position="6"/>
        <end position="26"/>
    </location>
</feature>
<dbReference type="InterPro" id="IPR003838">
    <property type="entry name" value="ABC3_permease_C"/>
</dbReference>
<keyword evidence="9" id="KW-1185">Reference proteome</keyword>
<evidence type="ECO:0000313" key="8">
    <source>
        <dbReference type="EMBL" id="GAA2904884.1"/>
    </source>
</evidence>
<comment type="caution">
    <text evidence="8">The sequence shown here is derived from an EMBL/GenBank/DDBJ whole genome shotgun (WGS) entry which is preliminary data.</text>
</comment>
<evidence type="ECO:0000259" key="7">
    <source>
        <dbReference type="Pfam" id="PF02687"/>
    </source>
</evidence>
<dbReference type="Proteomes" id="UP001500831">
    <property type="component" value="Unassembled WGS sequence"/>
</dbReference>
<dbReference type="EMBL" id="BAAAVI010000080">
    <property type="protein sequence ID" value="GAA2904884.1"/>
    <property type="molecule type" value="Genomic_DNA"/>
</dbReference>
<keyword evidence="4 6" id="KW-1133">Transmembrane helix</keyword>
<proteinExistence type="predicted"/>
<evidence type="ECO:0000256" key="5">
    <source>
        <dbReference type="ARBA" id="ARBA00023136"/>
    </source>
</evidence>
<evidence type="ECO:0000313" key="9">
    <source>
        <dbReference type="Proteomes" id="UP001500831"/>
    </source>
</evidence>
<keyword evidence="5 6" id="KW-0472">Membrane</keyword>
<accession>A0ABN3WAA6</accession>
<sequence length="124" mass="12580">MLSLVVIMLVAQAAVNTVCIIWATALDSRRSRALTRALGANPAQVSAGPSVAQVLPALAGAVLGLAGGIGLAEILDDDPVSIPPLRQLLAVILACVVAVTALTAISARVNARRPAGEILRTEPT</sequence>
<comment type="subcellular location">
    <subcellularLocation>
        <location evidence="1">Cell membrane</location>
        <topology evidence="1">Multi-pass membrane protein</topology>
    </subcellularLocation>
</comment>
<evidence type="ECO:0000256" key="1">
    <source>
        <dbReference type="ARBA" id="ARBA00004651"/>
    </source>
</evidence>
<dbReference type="Pfam" id="PF02687">
    <property type="entry name" value="FtsX"/>
    <property type="match status" value="1"/>
</dbReference>
<evidence type="ECO:0000256" key="2">
    <source>
        <dbReference type="ARBA" id="ARBA00022475"/>
    </source>
</evidence>
<feature type="transmembrane region" description="Helical" evidence="6">
    <location>
        <begin position="87"/>
        <end position="105"/>
    </location>
</feature>
<keyword evidence="2" id="KW-1003">Cell membrane</keyword>
<name>A0ABN3WAA6_9ACTN</name>